<dbReference type="SUPFAM" id="SSF56042">
    <property type="entry name" value="PurM C-terminal domain-like"/>
    <property type="match status" value="1"/>
</dbReference>
<evidence type="ECO:0000259" key="3">
    <source>
        <dbReference type="Pfam" id="PF02769"/>
    </source>
</evidence>
<gene>
    <name evidence="4" type="ORF">FHR99_001104</name>
</gene>
<dbReference type="InterPro" id="IPR016188">
    <property type="entry name" value="PurM-like_N"/>
</dbReference>
<protein>
    <submittedName>
        <fullName evidence="4">Hydrogenase expression/formation protein HypE</fullName>
    </submittedName>
</protein>
<dbReference type="Proteomes" id="UP000537130">
    <property type="component" value="Unassembled WGS sequence"/>
</dbReference>
<dbReference type="SUPFAM" id="SSF55326">
    <property type="entry name" value="PurM N-terminal domain-like"/>
    <property type="match status" value="1"/>
</dbReference>
<keyword evidence="5" id="KW-1185">Reference proteome</keyword>
<dbReference type="Pfam" id="PF00586">
    <property type="entry name" value="AIRS"/>
    <property type="match status" value="1"/>
</dbReference>
<dbReference type="AlphaFoldDB" id="A0A7W4W3N5"/>
<dbReference type="PANTHER" id="PTHR30303:SF0">
    <property type="entry name" value="CARBAMOYL DEHYDRATASE HYPE"/>
    <property type="match status" value="1"/>
</dbReference>
<dbReference type="InterPro" id="IPR036676">
    <property type="entry name" value="PurM-like_C_sf"/>
</dbReference>
<dbReference type="GO" id="GO:0051604">
    <property type="term" value="P:protein maturation"/>
    <property type="evidence" value="ECO:0007669"/>
    <property type="project" value="TreeGrafter"/>
</dbReference>
<dbReference type="PANTHER" id="PTHR30303">
    <property type="entry name" value="HYDROGENASE ISOENZYMES FORMATION PROTEIN HYPE"/>
    <property type="match status" value="1"/>
</dbReference>
<organism evidence="4 5">
    <name type="scientific">Litorivivens lipolytica</name>
    <dbReference type="NCBI Taxonomy" id="1524264"/>
    <lineage>
        <taxon>Bacteria</taxon>
        <taxon>Pseudomonadati</taxon>
        <taxon>Pseudomonadota</taxon>
        <taxon>Gammaproteobacteria</taxon>
        <taxon>Litorivivens</taxon>
    </lineage>
</organism>
<proteinExistence type="inferred from homology"/>
<evidence type="ECO:0000313" key="5">
    <source>
        <dbReference type="Proteomes" id="UP000537130"/>
    </source>
</evidence>
<sequence>MISVPEHITLSQGAGGRDMQRLLDDVIYQYLDPLSLQRDDAATFALNSLAQSGDRLAFTTDTYTVSPLRFRGGDIGALAVNGTVNDLACSGAIPRFLSLSLIIEEGFALEELRFYLQSLQQAAHSAEVTIVTGDTKVMPRGAIDGLVINTSGLGVIPSDRQPGIDRLKTGDTVIVSGFIGDHGTAILGARSDLQLDIDVTSDCKAITPLTELLFAHGGVRFVRDATRGGLAAVLNEIASSSQQGVRVRETAIPVRPAVRSTCELLGFDPLSLANEGTFVAVLAADTAGSALEELRRHPHGLHATAIGEITDRRPGKVELESAFGATRLLDMPRGELLPRIC</sequence>
<comment type="similarity">
    <text evidence="1">Belongs to the HypE family.</text>
</comment>
<dbReference type="InterPro" id="IPR036921">
    <property type="entry name" value="PurM-like_N_sf"/>
</dbReference>
<dbReference type="EMBL" id="JACHWY010000001">
    <property type="protein sequence ID" value="MBB3046868.1"/>
    <property type="molecule type" value="Genomic_DNA"/>
</dbReference>
<evidence type="ECO:0000313" key="4">
    <source>
        <dbReference type="EMBL" id="MBB3046868.1"/>
    </source>
</evidence>
<dbReference type="Pfam" id="PF02769">
    <property type="entry name" value="AIRS_C"/>
    <property type="match status" value="1"/>
</dbReference>
<accession>A0A7W4W3N5</accession>
<dbReference type="PIRSF" id="PIRSF005644">
    <property type="entry name" value="Hdrgns_mtr_HypE"/>
    <property type="match status" value="1"/>
</dbReference>
<feature type="domain" description="PurM-like C-terminal" evidence="3">
    <location>
        <begin position="168"/>
        <end position="318"/>
    </location>
</feature>
<reference evidence="4 5" key="1">
    <citation type="submission" date="2020-08" db="EMBL/GenBank/DDBJ databases">
        <title>Genomic Encyclopedia of Type Strains, Phase III (KMG-III): the genomes of soil and plant-associated and newly described type strains.</title>
        <authorList>
            <person name="Whitman W."/>
        </authorList>
    </citation>
    <scope>NUCLEOTIDE SEQUENCE [LARGE SCALE GENOMIC DNA]</scope>
    <source>
        <strain evidence="4 5">CECT 8654</strain>
    </source>
</reference>
<dbReference type="CDD" id="cd02197">
    <property type="entry name" value="HypE"/>
    <property type="match status" value="1"/>
</dbReference>
<feature type="domain" description="PurM-like N-terminal" evidence="2">
    <location>
        <begin position="39"/>
        <end position="156"/>
    </location>
</feature>
<dbReference type="RefSeq" id="WP_343067410.1">
    <property type="nucleotide sequence ID" value="NZ_JACHWY010000001.1"/>
</dbReference>
<comment type="caution">
    <text evidence="4">The sequence shown here is derived from an EMBL/GenBank/DDBJ whole genome shotgun (WGS) entry which is preliminary data.</text>
</comment>
<dbReference type="InterPro" id="IPR011854">
    <property type="entry name" value="HypE"/>
</dbReference>
<dbReference type="NCBIfam" id="TIGR02124">
    <property type="entry name" value="hypE"/>
    <property type="match status" value="1"/>
</dbReference>
<dbReference type="Gene3D" id="3.30.1330.10">
    <property type="entry name" value="PurM-like, N-terminal domain"/>
    <property type="match status" value="1"/>
</dbReference>
<evidence type="ECO:0000259" key="2">
    <source>
        <dbReference type="Pfam" id="PF00586"/>
    </source>
</evidence>
<dbReference type="InterPro" id="IPR010918">
    <property type="entry name" value="PurM-like_C_dom"/>
</dbReference>
<name>A0A7W4W3N5_9GAMM</name>
<dbReference type="Gene3D" id="3.90.650.10">
    <property type="entry name" value="PurM-like C-terminal domain"/>
    <property type="match status" value="1"/>
</dbReference>
<evidence type="ECO:0000256" key="1">
    <source>
        <dbReference type="ARBA" id="ARBA00006243"/>
    </source>
</evidence>